<sequence>MSTQTHSMSYLIQDFSQVFFFSFSRKKKDQDPKPATHHTTNHQGGKETRGGNREKDMFTVSHPSPHEAARIASIHISSMSSNPLLHLQFPTPASLADLHDHLAKDTLRHLAASRVLVARSSSSDGVGCDSAPSSEAGGTIASFVKWDVVGVSTTLGSRRLEAGESRHTGEHQGHEDEEEEEEEGDEDEEWPESANQEYLTAYSSAASTARREAIGSRPFVRE</sequence>
<keyword evidence="2" id="KW-1185">Reference proteome</keyword>
<dbReference type="Proteomes" id="UP000805649">
    <property type="component" value="Unassembled WGS sequence"/>
</dbReference>
<protein>
    <submittedName>
        <fullName evidence="1">GNAT family acetyltransferase</fullName>
    </submittedName>
</protein>
<evidence type="ECO:0000313" key="1">
    <source>
        <dbReference type="EMBL" id="KAL0934269.1"/>
    </source>
</evidence>
<accession>A0ACC3YQR9</accession>
<comment type="caution">
    <text evidence="1">The sequence shown here is derived from an EMBL/GenBank/DDBJ whole genome shotgun (WGS) entry which is preliminary data.</text>
</comment>
<gene>
    <name evidence="1" type="ORF">CTRU02_211068</name>
</gene>
<proteinExistence type="predicted"/>
<dbReference type="EMBL" id="VUJX02000007">
    <property type="protein sequence ID" value="KAL0934269.1"/>
    <property type="molecule type" value="Genomic_DNA"/>
</dbReference>
<evidence type="ECO:0000313" key="2">
    <source>
        <dbReference type="Proteomes" id="UP000805649"/>
    </source>
</evidence>
<reference evidence="1 2" key="1">
    <citation type="journal article" date="2020" name="Phytopathology">
        <title>Genome Sequence Resources of Colletotrichum truncatum, C. plurivorum, C. musicola, and C. sojae: Four Species Pathogenic to Soybean (Glycine max).</title>
        <authorList>
            <person name="Rogerio F."/>
            <person name="Boufleur T.R."/>
            <person name="Ciampi-Guillardi M."/>
            <person name="Sukno S.A."/>
            <person name="Thon M.R."/>
            <person name="Massola Junior N.S."/>
            <person name="Baroncelli R."/>
        </authorList>
    </citation>
    <scope>NUCLEOTIDE SEQUENCE [LARGE SCALE GENOMIC DNA]</scope>
    <source>
        <strain evidence="1 2">CMES1059</strain>
    </source>
</reference>
<organism evidence="1 2">
    <name type="scientific">Colletotrichum truncatum</name>
    <name type="common">Anthracnose fungus</name>
    <name type="synonym">Colletotrichum capsici</name>
    <dbReference type="NCBI Taxonomy" id="5467"/>
    <lineage>
        <taxon>Eukaryota</taxon>
        <taxon>Fungi</taxon>
        <taxon>Dikarya</taxon>
        <taxon>Ascomycota</taxon>
        <taxon>Pezizomycotina</taxon>
        <taxon>Sordariomycetes</taxon>
        <taxon>Hypocreomycetidae</taxon>
        <taxon>Glomerellales</taxon>
        <taxon>Glomerellaceae</taxon>
        <taxon>Colletotrichum</taxon>
        <taxon>Colletotrichum truncatum species complex</taxon>
    </lineage>
</organism>
<name>A0ACC3YQR9_COLTU</name>